<accession>A0A0A1XIF2</accession>
<sequence length="145" mass="16038">MKTFAILSVVLCSCMLLRVASATPVDEAEISGYPQVLEPENPEIVKQKNRDITFNGEIQSNAHIEVPGSVVQNLLKAMFEAFQKMQISSETTVQSQVHVPDVKPATVDPKPEARAFCNIGVCNNHCFSYGYRGGFCNMWSTCVCY</sequence>
<dbReference type="Pfam" id="PF01097">
    <property type="entry name" value="Defensin_2"/>
    <property type="match status" value="1"/>
</dbReference>
<evidence type="ECO:0000313" key="4">
    <source>
        <dbReference type="EMBL" id="JAD10263.1"/>
    </source>
</evidence>
<gene>
    <name evidence="4" type="primary">DEFA_0</name>
    <name evidence="4" type="ORF">g.4150</name>
</gene>
<dbReference type="PROSITE" id="PS51378">
    <property type="entry name" value="INVERT_DEFENSINS"/>
    <property type="match status" value="1"/>
</dbReference>
<dbReference type="GO" id="GO:0050830">
    <property type="term" value="P:defense response to Gram-positive bacterium"/>
    <property type="evidence" value="ECO:0007669"/>
    <property type="project" value="UniProtKB-ARBA"/>
</dbReference>
<reference evidence="4" key="1">
    <citation type="submission" date="2014-11" db="EMBL/GenBank/DDBJ databases">
        <authorList>
            <person name="Geib S."/>
        </authorList>
    </citation>
    <scope>NUCLEOTIDE SEQUENCE</scope>
</reference>
<dbReference type="EMBL" id="GBXI01004029">
    <property type="protein sequence ID" value="JAD10263.1"/>
    <property type="molecule type" value="Transcribed_RNA"/>
</dbReference>
<evidence type="ECO:0000259" key="3">
    <source>
        <dbReference type="PROSITE" id="PS51378"/>
    </source>
</evidence>
<dbReference type="InterPro" id="IPR001542">
    <property type="entry name" value="Defensin_invertebrate/fungal"/>
</dbReference>
<feature type="domain" description="Invertebrate defensins family profile" evidence="3">
    <location>
        <begin position="114"/>
        <end position="145"/>
    </location>
</feature>
<keyword evidence="2" id="KW-0732">Signal</keyword>
<dbReference type="AlphaFoldDB" id="A0A0A1XIF2"/>
<evidence type="ECO:0000256" key="1">
    <source>
        <dbReference type="ARBA" id="ARBA00023157"/>
    </source>
</evidence>
<evidence type="ECO:0000256" key="2">
    <source>
        <dbReference type="SAM" id="SignalP"/>
    </source>
</evidence>
<dbReference type="InterPro" id="IPR036574">
    <property type="entry name" value="Scorpion_toxin-like_sf"/>
</dbReference>
<proteinExistence type="predicted"/>
<name>A0A0A1XIF2_ZEUCU</name>
<organism evidence="4">
    <name type="scientific">Zeugodacus cucurbitae</name>
    <name type="common">Melon fruit fly</name>
    <name type="synonym">Bactrocera cucurbitae</name>
    <dbReference type="NCBI Taxonomy" id="28588"/>
    <lineage>
        <taxon>Eukaryota</taxon>
        <taxon>Metazoa</taxon>
        <taxon>Ecdysozoa</taxon>
        <taxon>Arthropoda</taxon>
        <taxon>Hexapoda</taxon>
        <taxon>Insecta</taxon>
        <taxon>Pterygota</taxon>
        <taxon>Neoptera</taxon>
        <taxon>Endopterygota</taxon>
        <taxon>Diptera</taxon>
        <taxon>Brachycera</taxon>
        <taxon>Muscomorpha</taxon>
        <taxon>Tephritoidea</taxon>
        <taxon>Tephritidae</taxon>
        <taxon>Zeugodacus</taxon>
        <taxon>Zeugodacus</taxon>
    </lineage>
</organism>
<keyword evidence="1" id="KW-1015">Disulfide bond</keyword>
<protein>
    <submittedName>
        <fullName evidence="4">Defensin, isoforms B and C</fullName>
    </submittedName>
</protein>
<dbReference type="GO" id="GO:0005576">
    <property type="term" value="C:extracellular region"/>
    <property type="evidence" value="ECO:0007669"/>
    <property type="project" value="UniProtKB-ARBA"/>
</dbReference>
<feature type="signal peptide" evidence="2">
    <location>
        <begin position="1"/>
        <end position="22"/>
    </location>
</feature>
<feature type="chain" id="PRO_5001983739" evidence="2">
    <location>
        <begin position="23"/>
        <end position="145"/>
    </location>
</feature>
<dbReference type="Gene3D" id="3.30.30.10">
    <property type="entry name" value="Knottin, scorpion toxin-like"/>
    <property type="match status" value="1"/>
</dbReference>
<reference evidence="4" key="2">
    <citation type="journal article" date="2015" name="Gigascience">
        <title>Reconstructing a comprehensive transcriptome assembly of a white-pupal translocated strain of the pest fruit fly Bactrocera cucurbitae.</title>
        <authorList>
            <person name="Sim S.B."/>
            <person name="Calla B."/>
            <person name="Hall B."/>
            <person name="DeRego T."/>
            <person name="Geib S.M."/>
        </authorList>
    </citation>
    <scope>NUCLEOTIDE SEQUENCE</scope>
</reference>